<sequence length="1128" mass="126034">MKKKLNGPLPIRDTDDFSKKLIRIMKIYSLILCLTIVKISASSLTVYGQNIELNYQDTELRAILYDLEEQTDYNFFYNNKLVNEKVKINISFSSENVQEVMSQILKSTNINFRIINNNIVLYKDDFSEASEYITDHPSDRSLTSQSILDPDDFQQVVEGKVLDDNGLPLPGVNVIIQNTNTGTQTDFDGVFSIEAEEGDVLEFSYVGMESLTYRITDLDSPIEVVMLQDADQLSEVLVVAYGKQSRASFTGAAVDVDVSKIDESPLASFQESLQGNVAGLQMSTESGQPGAAPNIRIRGIGSINASSDPLYVIDGIPVISGNISQIATSSNTIAGINPKDIENITVLKDASATSIYGSRGANGVILITTKQGKEGKTTFDVSAQRGVSQMLLPDRNKPLNTDQHLELLIESRVNAGDTPQEAEDYIYSNVDRTIDTDWVDVITRTGNYEQYNISANGGSEKTQFFASLGLYEQEGVIIGIGYNKLNARLNVNHQATDKLKIDFGVAANNQKLNTNSDAGSAHNPVRALARVVPWEPVYNEDGRYNTDILLTYNPVGLVEENIRETKIYGILGNLSLTYDFTENFSFQTKGNVDFNLADEFRFDNPVFGEGRNDGGRGRAYNNKIINYNITNLLKYNWRINDDNNLDFTLGQEAQKIERSSVYAYVSNYGAPGLTTLDNASVFLNATNSRTASSISSYFINASYAFGNKYYLNATGRRDGSSRFGSDVRYANFWSVGGAWNIAAEDFLENAEVVKELKLRSSYGVNGNQEIGDFASRGLYSTGADYNGQPGYVYSQQSNPGLTWEKNKPFNVGVDFNFNHRITGTIEYYNRTTTDLLFRVPISATNGITNFLANIGEMKNSGWEFALNTVNIDNPDGFTWTSNFNFTSNENEITKLQDDEAIVDGYYKREVGEDFYTFFMPGFAGADPENGDALWYTDGSETNTTNQYSEAEPYKQGSALPDFYSGLTNTLTYKNLSFSFMLYLNYGNKVYDYWGRYTNSDGSARLNDRGNMTQNIYENRWQNPGDITDVPKVVWGNSQSGLSSQHSTRFLYDGTYLRLRDVTLSYNLPENFIERIRVNNLRLYLKGNNLLTWVKDDKIEMDPEVGITGQSDLRIPISRQLLVGLDLSF</sequence>
<dbReference type="PROSITE" id="PS52016">
    <property type="entry name" value="TONB_DEPENDENT_REC_3"/>
    <property type="match status" value="1"/>
</dbReference>
<dbReference type="Pfam" id="PF00593">
    <property type="entry name" value="TonB_dep_Rec_b-barrel"/>
    <property type="match status" value="1"/>
</dbReference>
<proteinExistence type="inferred from homology"/>
<dbReference type="InterPro" id="IPR036942">
    <property type="entry name" value="Beta-barrel_TonB_sf"/>
</dbReference>
<dbReference type="Pfam" id="PF13715">
    <property type="entry name" value="CarbopepD_reg_2"/>
    <property type="match status" value="1"/>
</dbReference>
<dbReference type="InterPro" id="IPR008969">
    <property type="entry name" value="CarboxyPept-like_regulatory"/>
</dbReference>
<dbReference type="RefSeq" id="WP_218152254.1">
    <property type="nucleotide sequence ID" value="NZ_FOOH01000023.1"/>
</dbReference>
<dbReference type="InterPro" id="IPR011662">
    <property type="entry name" value="Secretin/TonB_short_N"/>
</dbReference>
<evidence type="ECO:0000256" key="4">
    <source>
        <dbReference type="ARBA" id="ARBA00022496"/>
    </source>
</evidence>
<keyword evidence="11 12" id="KW-0998">Cell outer membrane</keyword>
<dbReference type="InterPro" id="IPR039426">
    <property type="entry name" value="TonB-dep_rcpt-like"/>
</dbReference>
<evidence type="ECO:0000313" key="15">
    <source>
        <dbReference type="EMBL" id="SFG04592.1"/>
    </source>
</evidence>
<comment type="similarity">
    <text evidence="12 13">Belongs to the TonB-dependent receptor family.</text>
</comment>
<evidence type="ECO:0000256" key="6">
    <source>
        <dbReference type="ARBA" id="ARBA00022729"/>
    </source>
</evidence>
<dbReference type="SMART" id="SM00965">
    <property type="entry name" value="STN"/>
    <property type="match status" value="1"/>
</dbReference>
<dbReference type="InterPro" id="IPR037066">
    <property type="entry name" value="Plug_dom_sf"/>
</dbReference>
<dbReference type="SUPFAM" id="SSF56935">
    <property type="entry name" value="Porins"/>
    <property type="match status" value="1"/>
</dbReference>
<keyword evidence="8 13" id="KW-0798">TonB box</keyword>
<dbReference type="Pfam" id="PF07660">
    <property type="entry name" value="STN"/>
    <property type="match status" value="1"/>
</dbReference>
<dbReference type="PANTHER" id="PTHR30069:SF29">
    <property type="entry name" value="HEMOGLOBIN AND HEMOGLOBIN-HAPTOGLOBIN-BINDING PROTEIN 1-RELATED"/>
    <property type="match status" value="1"/>
</dbReference>
<evidence type="ECO:0000256" key="12">
    <source>
        <dbReference type="PROSITE-ProRule" id="PRU01360"/>
    </source>
</evidence>
<evidence type="ECO:0000256" key="3">
    <source>
        <dbReference type="ARBA" id="ARBA00022452"/>
    </source>
</evidence>
<dbReference type="InterPro" id="IPR023997">
    <property type="entry name" value="TonB-dep_OMP_SusC/RagA_CS"/>
</dbReference>
<dbReference type="InterPro" id="IPR012910">
    <property type="entry name" value="Plug_dom"/>
</dbReference>
<dbReference type="Gene3D" id="2.170.130.10">
    <property type="entry name" value="TonB-dependent receptor, plug domain"/>
    <property type="match status" value="1"/>
</dbReference>
<keyword evidence="7" id="KW-0408">Iron</keyword>
<evidence type="ECO:0000313" key="16">
    <source>
        <dbReference type="Proteomes" id="UP000199116"/>
    </source>
</evidence>
<keyword evidence="4" id="KW-0410">Iron transport</keyword>
<comment type="subcellular location">
    <subcellularLocation>
        <location evidence="1 12">Cell outer membrane</location>
        <topology evidence="1 12">Multi-pass membrane protein</topology>
    </subcellularLocation>
</comment>
<evidence type="ECO:0000256" key="5">
    <source>
        <dbReference type="ARBA" id="ARBA00022692"/>
    </source>
</evidence>
<reference evidence="16" key="1">
    <citation type="submission" date="2016-10" db="EMBL/GenBank/DDBJ databases">
        <authorList>
            <person name="Varghese N."/>
            <person name="Submissions S."/>
        </authorList>
    </citation>
    <scope>NUCLEOTIDE SEQUENCE [LARGE SCALE GENOMIC DNA]</scope>
    <source>
        <strain evidence="16">DSM 23515</strain>
    </source>
</reference>
<dbReference type="Gene3D" id="3.55.50.30">
    <property type="match status" value="1"/>
</dbReference>
<keyword evidence="9 12" id="KW-0472">Membrane</keyword>
<dbReference type="Gene3D" id="2.60.40.1120">
    <property type="entry name" value="Carboxypeptidase-like, regulatory domain"/>
    <property type="match status" value="1"/>
</dbReference>
<feature type="domain" description="Secretin/TonB short N-terminal" evidence="14">
    <location>
        <begin position="73"/>
        <end position="124"/>
    </location>
</feature>
<evidence type="ECO:0000256" key="13">
    <source>
        <dbReference type="RuleBase" id="RU003357"/>
    </source>
</evidence>
<keyword evidence="5 12" id="KW-0812">Transmembrane</keyword>
<keyword evidence="3 12" id="KW-1134">Transmembrane beta strand</keyword>
<accession>A0A1I2NL84</accession>
<dbReference type="PANTHER" id="PTHR30069">
    <property type="entry name" value="TONB-DEPENDENT OUTER MEMBRANE RECEPTOR"/>
    <property type="match status" value="1"/>
</dbReference>
<evidence type="ECO:0000259" key="14">
    <source>
        <dbReference type="SMART" id="SM00965"/>
    </source>
</evidence>
<organism evidence="15 16">
    <name type="scientific">Salegentibacter agarivorans</name>
    <dbReference type="NCBI Taxonomy" id="345907"/>
    <lineage>
        <taxon>Bacteria</taxon>
        <taxon>Pseudomonadati</taxon>
        <taxon>Bacteroidota</taxon>
        <taxon>Flavobacteriia</taxon>
        <taxon>Flavobacteriales</taxon>
        <taxon>Flavobacteriaceae</taxon>
        <taxon>Salegentibacter</taxon>
    </lineage>
</organism>
<dbReference type="EMBL" id="FOOH01000023">
    <property type="protein sequence ID" value="SFG04592.1"/>
    <property type="molecule type" value="Genomic_DNA"/>
</dbReference>
<dbReference type="NCBIfam" id="TIGR04057">
    <property type="entry name" value="SusC_RagA_signa"/>
    <property type="match status" value="1"/>
</dbReference>
<gene>
    <name evidence="15" type="ORF">SAMN04488033_12311</name>
</gene>
<keyword evidence="2 12" id="KW-0813">Transport</keyword>
<dbReference type="SUPFAM" id="SSF49464">
    <property type="entry name" value="Carboxypeptidase regulatory domain-like"/>
    <property type="match status" value="1"/>
</dbReference>
<keyword evidence="16" id="KW-1185">Reference proteome</keyword>
<keyword evidence="10" id="KW-0675">Receptor</keyword>
<evidence type="ECO:0000256" key="2">
    <source>
        <dbReference type="ARBA" id="ARBA00022448"/>
    </source>
</evidence>
<keyword evidence="6" id="KW-0732">Signal</keyword>
<dbReference type="InterPro" id="IPR023996">
    <property type="entry name" value="TonB-dep_OMP_SusC/RagA"/>
</dbReference>
<dbReference type="NCBIfam" id="TIGR04056">
    <property type="entry name" value="OMP_RagA_SusC"/>
    <property type="match status" value="1"/>
</dbReference>
<dbReference type="AlphaFoldDB" id="A0A1I2NL84"/>
<dbReference type="Proteomes" id="UP000199116">
    <property type="component" value="Unassembled WGS sequence"/>
</dbReference>
<dbReference type="Gene3D" id="2.40.170.20">
    <property type="entry name" value="TonB-dependent receptor, beta-barrel domain"/>
    <property type="match status" value="1"/>
</dbReference>
<evidence type="ECO:0000256" key="1">
    <source>
        <dbReference type="ARBA" id="ARBA00004571"/>
    </source>
</evidence>
<dbReference type="GO" id="GO:0044718">
    <property type="term" value="P:siderophore transmembrane transport"/>
    <property type="evidence" value="ECO:0007669"/>
    <property type="project" value="TreeGrafter"/>
</dbReference>
<dbReference type="GO" id="GO:0009279">
    <property type="term" value="C:cell outer membrane"/>
    <property type="evidence" value="ECO:0007669"/>
    <property type="project" value="UniProtKB-SubCell"/>
</dbReference>
<dbReference type="Pfam" id="PF07715">
    <property type="entry name" value="Plug"/>
    <property type="match status" value="1"/>
</dbReference>
<evidence type="ECO:0000256" key="9">
    <source>
        <dbReference type="ARBA" id="ARBA00023136"/>
    </source>
</evidence>
<keyword evidence="4" id="KW-0406">Ion transport</keyword>
<evidence type="ECO:0000256" key="10">
    <source>
        <dbReference type="ARBA" id="ARBA00023170"/>
    </source>
</evidence>
<dbReference type="GO" id="GO:0015344">
    <property type="term" value="F:siderophore uptake transmembrane transporter activity"/>
    <property type="evidence" value="ECO:0007669"/>
    <property type="project" value="TreeGrafter"/>
</dbReference>
<dbReference type="InterPro" id="IPR000531">
    <property type="entry name" value="Beta-barrel_TonB"/>
</dbReference>
<protein>
    <submittedName>
        <fullName evidence="15">TonB-linked outer membrane protein, SusC/RagA family</fullName>
    </submittedName>
</protein>
<name>A0A1I2NL84_9FLAO</name>
<evidence type="ECO:0000256" key="8">
    <source>
        <dbReference type="ARBA" id="ARBA00023077"/>
    </source>
</evidence>
<evidence type="ECO:0000256" key="7">
    <source>
        <dbReference type="ARBA" id="ARBA00023004"/>
    </source>
</evidence>
<evidence type="ECO:0000256" key="11">
    <source>
        <dbReference type="ARBA" id="ARBA00023237"/>
    </source>
</evidence>